<accession>A0AB34JA14</accession>
<keyword evidence="3" id="KW-1185">Reference proteome</keyword>
<evidence type="ECO:0000313" key="2">
    <source>
        <dbReference type="EMBL" id="KAL1515680.1"/>
    </source>
</evidence>
<reference evidence="2 3" key="1">
    <citation type="journal article" date="2024" name="Science">
        <title>Giant polyketide synthase enzymes in the biosynthesis of giant marine polyether toxins.</title>
        <authorList>
            <person name="Fallon T.R."/>
            <person name="Shende V.V."/>
            <person name="Wierzbicki I.H."/>
            <person name="Pendleton A.L."/>
            <person name="Watervoot N.F."/>
            <person name="Auber R.P."/>
            <person name="Gonzalez D.J."/>
            <person name="Wisecaver J.H."/>
            <person name="Moore B.S."/>
        </authorList>
    </citation>
    <scope>NUCLEOTIDE SEQUENCE [LARGE SCALE GENOMIC DNA]</scope>
    <source>
        <strain evidence="2 3">12B1</strain>
    </source>
</reference>
<gene>
    <name evidence="2" type="ORF">AB1Y20_002297</name>
</gene>
<dbReference type="EMBL" id="JBGBPQ010000011">
    <property type="protein sequence ID" value="KAL1515680.1"/>
    <property type="molecule type" value="Genomic_DNA"/>
</dbReference>
<evidence type="ECO:0000256" key="1">
    <source>
        <dbReference type="SAM" id="MobiDB-lite"/>
    </source>
</evidence>
<sequence length="400" mass="43960">MPEDHPWLAACARGRHASGCERQERGCTPAVFEETPLAIIMLQPLLHAALEWRLLAAIELEKRASTLGLVWRVSQRHARAAAPLVMRIAKGSRRGALWKTAGRLAAMGVPYVRHRLARRAIRMAAVASTAPLGTLPYGLYLLPHAISIGSVGIGMAEQLALPLWREARKRHMARQAGKQKLLGGKFKEEKKHWAHEEKKHWAHEQFISSFPVSNDYSAEDRSNLSSPLLLQLEVELPCPSSFPSSNEDLADDSPKALASPPLLIIGDAQRTSSFPLSNEDLADANRPPLVQLNGERVSGDAQRTCSSPFSSKDLVDDSPKLSSPLLVQLTDERASGDVSHNLAQADRAIMDISAGNASEDEVIRKAPGNTHIYHWLLRCLHCDAGCLRCDAGCFRSHVHR</sequence>
<evidence type="ECO:0000313" key="3">
    <source>
        <dbReference type="Proteomes" id="UP001515480"/>
    </source>
</evidence>
<feature type="region of interest" description="Disordered" evidence="1">
    <location>
        <begin position="296"/>
        <end position="316"/>
    </location>
</feature>
<comment type="caution">
    <text evidence="2">The sequence shown here is derived from an EMBL/GenBank/DDBJ whole genome shotgun (WGS) entry which is preliminary data.</text>
</comment>
<organism evidence="2 3">
    <name type="scientific">Prymnesium parvum</name>
    <name type="common">Toxic golden alga</name>
    <dbReference type="NCBI Taxonomy" id="97485"/>
    <lineage>
        <taxon>Eukaryota</taxon>
        <taxon>Haptista</taxon>
        <taxon>Haptophyta</taxon>
        <taxon>Prymnesiophyceae</taxon>
        <taxon>Prymnesiales</taxon>
        <taxon>Prymnesiaceae</taxon>
        <taxon>Prymnesium</taxon>
    </lineage>
</organism>
<feature type="compositionally biased region" description="Polar residues" evidence="1">
    <location>
        <begin position="301"/>
        <end position="310"/>
    </location>
</feature>
<name>A0AB34JA14_PRYPA</name>
<protein>
    <submittedName>
        <fullName evidence="2">Uncharacterized protein</fullName>
    </submittedName>
</protein>
<dbReference type="AlphaFoldDB" id="A0AB34JA14"/>
<proteinExistence type="predicted"/>
<dbReference type="Proteomes" id="UP001515480">
    <property type="component" value="Unassembled WGS sequence"/>
</dbReference>